<dbReference type="EMBL" id="LWCA01000041">
    <property type="protein sequence ID" value="OAF71560.1"/>
    <property type="molecule type" value="Genomic_DNA"/>
</dbReference>
<dbReference type="Pfam" id="PF22937">
    <property type="entry name" value="PDXDC1-like_cen2"/>
    <property type="match status" value="1"/>
</dbReference>
<dbReference type="InterPro" id="IPR015421">
    <property type="entry name" value="PyrdxlP-dep_Trfase_major"/>
</dbReference>
<dbReference type="Gene3D" id="3.40.640.10">
    <property type="entry name" value="Type I PLP-dependent aspartate aminotransferase-like (Major domain)"/>
    <property type="match status" value="1"/>
</dbReference>
<dbReference type="OrthoDB" id="2161780at2759"/>
<accession>A0A177BBI0</accession>
<name>A0A177BBI0_9BILA</name>
<keyword evidence="2" id="KW-0663">Pyridoxal phosphate</keyword>
<dbReference type="InterPro" id="IPR055102">
    <property type="entry name" value="PDXDC1-like_3rd"/>
</dbReference>
<evidence type="ECO:0000256" key="1">
    <source>
        <dbReference type="ARBA" id="ARBA00001933"/>
    </source>
</evidence>
<dbReference type="InterPro" id="IPR002129">
    <property type="entry name" value="PyrdxlP-dep_de-COase"/>
</dbReference>
<keyword evidence="3" id="KW-0456">Lyase</keyword>
<evidence type="ECO:0000259" key="5">
    <source>
        <dbReference type="Pfam" id="PF22937"/>
    </source>
</evidence>
<evidence type="ECO:0000256" key="4">
    <source>
        <dbReference type="ARBA" id="ARBA00047190"/>
    </source>
</evidence>
<dbReference type="GO" id="GO:0016830">
    <property type="term" value="F:carbon-carbon lyase activity"/>
    <property type="evidence" value="ECO:0007669"/>
    <property type="project" value="InterPro"/>
</dbReference>
<evidence type="ECO:0000313" key="6">
    <source>
        <dbReference type="EMBL" id="OAF71560.1"/>
    </source>
</evidence>
<comment type="cofactor">
    <cofactor evidence="1">
        <name>pyridoxal 5'-phosphate</name>
        <dbReference type="ChEBI" id="CHEBI:597326"/>
    </cofactor>
</comment>
<reference evidence="6 7" key="1">
    <citation type="submission" date="2016-04" db="EMBL/GenBank/DDBJ databases">
        <title>The genome of Intoshia linei affirms orthonectids as highly simplified spiralians.</title>
        <authorList>
            <person name="Mikhailov K.V."/>
            <person name="Slusarev G.S."/>
            <person name="Nikitin M.A."/>
            <person name="Logacheva M.D."/>
            <person name="Penin A."/>
            <person name="Aleoshin V."/>
            <person name="Panchin Y.V."/>
        </authorList>
    </citation>
    <scope>NUCLEOTIDE SEQUENCE [LARGE SCALE GENOMIC DNA]</scope>
    <source>
        <strain evidence="6">Intl2013</strain>
        <tissue evidence="6">Whole animal</tissue>
    </source>
</reference>
<dbReference type="PANTHER" id="PTHR42735:SF1">
    <property type="entry name" value="PYRIDOXAL-DEPENDENT DECARBOXYLASE DOMAIN-CONTAINING PROTEIN 1-RELATED"/>
    <property type="match status" value="1"/>
</dbReference>
<dbReference type="AlphaFoldDB" id="A0A177BBI0"/>
<dbReference type="Pfam" id="PF00282">
    <property type="entry name" value="Pyridoxal_deC"/>
    <property type="match status" value="1"/>
</dbReference>
<proteinExistence type="predicted"/>
<dbReference type="GO" id="GO:0019752">
    <property type="term" value="P:carboxylic acid metabolic process"/>
    <property type="evidence" value="ECO:0007669"/>
    <property type="project" value="InterPro"/>
</dbReference>
<evidence type="ECO:0000256" key="2">
    <source>
        <dbReference type="ARBA" id="ARBA00022898"/>
    </source>
</evidence>
<evidence type="ECO:0000313" key="7">
    <source>
        <dbReference type="Proteomes" id="UP000078046"/>
    </source>
</evidence>
<comment type="caution">
    <text evidence="6">The sequence shown here is derived from an EMBL/GenBank/DDBJ whole genome shotgun (WGS) entry which is preliminary data.</text>
</comment>
<keyword evidence="7" id="KW-1185">Reference proteome</keyword>
<feature type="domain" description="PDXDC1-like third" evidence="5">
    <location>
        <begin position="464"/>
        <end position="569"/>
    </location>
</feature>
<protein>
    <recommendedName>
        <fullName evidence="4">Pyridoxal-dependent decarboxylase domain-containing protein 1</fullName>
    </recommendedName>
</protein>
<dbReference type="InterPro" id="IPR050477">
    <property type="entry name" value="GrpII_AminoAcid_Decarb"/>
</dbReference>
<dbReference type="SUPFAM" id="SSF53383">
    <property type="entry name" value="PLP-dependent transferases"/>
    <property type="match status" value="1"/>
</dbReference>
<evidence type="ECO:0000256" key="3">
    <source>
        <dbReference type="ARBA" id="ARBA00023239"/>
    </source>
</evidence>
<dbReference type="PANTHER" id="PTHR42735">
    <property type="match status" value="1"/>
</dbReference>
<organism evidence="6 7">
    <name type="scientific">Intoshia linei</name>
    <dbReference type="NCBI Taxonomy" id="1819745"/>
    <lineage>
        <taxon>Eukaryota</taxon>
        <taxon>Metazoa</taxon>
        <taxon>Spiralia</taxon>
        <taxon>Lophotrochozoa</taxon>
        <taxon>Mesozoa</taxon>
        <taxon>Orthonectida</taxon>
        <taxon>Rhopaluridae</taxon>
        <taxon>Intoshia</taxon>
    </lineage>
</organism>
<dbReference type="GO" id="GO:0030170">
    <property type="term" value="F:pyridoxal phosphate binding"/>
    <property type="evidence" value="ECO:0007669"/>
    <property type="project" value="InterPro"/>
</dbReference>
<gene>
    <name evidence="6" type="ORF">A3Q56_00687</name>
</gene>
<dbReference type="Proteomes" id="UP000078046">
    <property type="component" value="Unassembled WGS sequence"/>
</dbReference>
<dbReference type="InterPro" id="IPR015424">
    <property type="entry name" value="PyrdxlP-dep_Trfase"/>
</dbReference>
<sequence>MNAQNEKVTFEKVIEGFKRITKLNVNQSQITDIISSDISKCSIVVKSLSKLILPTSDALIVNTTIRNDVLNWLSNLYHFSCRDVTFVENVADSVSDALFAAFRQHYPNLQYKGYESFTKHKPIIYISSSVSENLICSIQRKILLPFSNFRIVDCIKNKQSQVDSEIMNLTLLEDMIKSDIESGHKPIFIMACAGTEKLCQCDEILNIKKICEQNNIWLHLHGPLLQYLILLDDTNSHESVNFTDSMTIEFGTWFNIPEIRCLTLYYKSLFPNIPKPSKDISKNIDVNFCTMWLVKFFIKYKELTDRIIEGINATTKLHLAIEKNIFITIMNRNLSQNKKEFITTLNTKIANTLSIFDLDTPQLFFRFELTNHNTKDDLFLYAFKDIVNYTIFFNMCNLWLARTIYATLNYEAFILDHIDGKVYLKYDSYNDVSAASIGNIDKLCDSILKCISILTNTLKNRLKFHNIVKKYHNLRIVNDSHWVGLGAVRCLPKILNFRKDSEDVQNDNVQKILNLLNQRVYNKLMTCDGAFTIAYEEGLGYIRFGLMGPNDDIERLVNLTTEINDMITENINLAKEELKNEQLHKFDQQGLLRQLPIMKSLVNWWSPQKIVTKGCSYNMEIDEISVNKSLYKPNI</sequence>